<name>A0ABT1Q4Z6_9ACTN</name>
<dbReference type="Pfam" id="PF10604">
    <property type="entry name" value="Polyketide_cyc2"/>
    <property type="match status" value="1"/>
</dbReference>
<dbReference type="Gene3D" id="3.30.530.20">
    <property type="match status" value="1"/>
</dbReference>
<reference evidence="1" key="1">
    <citation type="submission" date="2022-06" db="EMBL/GenBank/DDBJ databases">
        <title>Draft genome sequence of Streptomyces sp. RB6PN25 isolated from peat swamp forest in Thailand.</title>
        <authorList>
            <person name="Duangmal K."/>
            <person name="Klaysubun C."/>
        </authorList>
    </citation>
    <scope>NUCLEOTIDE SEQUENCE</scope>
    <source>
        <strain evidence="1">RB6PN25</strain>
    </source>
</reference>
<evidence type="ECO:0000313" key="2">
    <source>
        <dbReference type="Proteomes" id="UP001057702"/>
    </source>
</evidence>
<evidence type="ECO:0000313" key="1">
    <source>
        <dbReference type="EMBL" id="MCQ4085004.1"/>
    </source>
</evidence>
<proteinExistence type="predicted"/>
<gene>
    <name evidence="1" type="ORF">NGB36_31705</name>
</gene>
<dbReference type="SUPFAM" id="SSF55961">
    <property type="entry name" value="Bet v1-like"/>
    <property type="match status" value="1"/>
</dbReference>
<dbReference type="Proteomes" id="UP001057702">
    <property type="component" value="Unassembled WGS sequence"/>
</dbReference>
<dbReference type="RefSeq" id="WP_255924094.1">
    <property type="nucleotide sequence ID" value="NZ_JANFNG010000048.1"/>
</dbReference>
<keyword evidence="2" id="KW-1185">Reference proteome</keyword>
<dbReference type="EMBL" id="JANFNG010000048">
    <property type="protein sequence ID" value="MCQ4085004.1"/>
    <property type="molecule type" value="Genomic_DNA"/>
</dbReference>
<dbReference type="InterPro" id="IPR023393">
    <property type="entry name" value="START-like_dom_sf"/>
</dbReference>
<organism evidence="1 2">
    <name type="scientific">Streptomyces humicola</name>
    <dbReference type="NCBI Taxonomy" id="2953240"/>
    <lineage>
        <taxon>Bacteria</taxon>
        <taxon>Bacillati</taxon>
        <taxon>Actinomycetota</taxon>
        <taxon>Actinomycetes</taxon>
        <taxon>Kitasatosporales</taxon>
        <taxon>Streptomycetaceae</taxon>
        <taxon>Streptomyces</taxon>
    </lineage>
</organism>
<sequence>MSTLEEQIDINAPARQAWECLHSVKSYPEFVDGVRAARQEGTSRAHLDLDAGGKARVVDAEISDRGRDQLMMWRTTKGAELEGTFTLLPIDEQHTRLQARLTYDPAKVNESFGGPKGFAQSDAIAGMVRHDLEQFKALVEREA</sequence>
<dbReference type="InterPro" id="IPR019587">
    <property type="entry name" value="Polyketide_cyclase/dehydratase"/>
</dbReference>
<protein>
    <submittedName>
        <fullName evidence="1">SRPBCC family protein</fullName>
    </submittedName>
</protein>
<accession>A0ABT1Q4Z6</accession>
<comment type="caution">
    <text evidence="1">The sequence shown here is derived from an EMBL/GenBank/DDBJ whole genome shotgun (WGS) entry which is preliminary data.</text>
</comment>